<dbReference type="PANTHER" id="PTHR44846">
    <property type="entry name" value="MANNOSYL-D-GLYCERATE TRANSPORT/METABOLISM SYSTEM REPRESSOR MNGR-RELATED"/>
    <property type="match status" value="1"/>
</dbReference>
<evidence type="ECO:0000256" key="1">
    <source>
        <dbReference type="ARBA" id="ARBA00023015"/>
    </source>
</evidence>
<evidence type="ECO:0000313" key="6">
    <source>
        <dbReference type="Proteomes" id="UP000294604"/>
    </source>
</evidence>
<dbReference type="RefSeq" id="WP_134085251.1">
    <property type="nucleotide sequence ID" value="NZ_JAPDRC010000003.1"/>
</dbReference>
<keyword evidence="2" id="KW-0238">DNA-binding</keyword>
<dbReference type="SUPFAM" id="SSF64288">
    <property type="entry name" value="Chorismate lyase-like"/>
    <property type="match status" value="1"/>
</dbReference>
<dbReference type="Gene3D" id="3.40.1410.10">
    <property type="entry name" value="Chorismate lyase-like"/>
    <property type="match status" value="1"/>
</dbReference>
<proteinExistence type="predicted"/>
<organism evidence="5 6">
    <name type="scientific">Mycobacteroides salmoniphilum</name>
    <dbReference type="NCBI Taxonomy" id="404941"/>
    <lineage>
        <taxon>Bacteria</taxon>
        <taxon>Bacillati</taxon>
        <taxon>Actinomycetota</taxon>
        <taxon>Actinomycetes</taxon>
        <taxon>Mycobacteriales</taxon>
        <taxon>Mycobacteriaceae</taxon>
        <taxon>Mycobacteroides</taxon>
    </lineage>
</organism>
<reference evidence="5 6" key="1">
    <citation type="journal article" date="2019" name="Sci. Rep.">
        <title>Extended insight into the Mycobacterium chelonae-abscessus complex through whole genome sequencing of Mycobacterium salmoniphilum outbreak and Mycobacterium salmoniphilum-like strains.</title>
        <authorList>
            <person name="Behra P.R.K."/>
            <person name="Das S."/>
            <person name="Pettersson B.M.F."/>
            <person name="Shirreff L."/>
            <person name="DuCote T."/>
            <person name="Jacobsson K.G."/>
            <person name="Ennis D.G."/>
            <person name="Kirsebom L.A."/>
        </authorList>
    </citation>
    <scope>NUCLEOTIDE SEQUENCE [LARGE SCALE GENOMIC DNA]</scope>
    <source>
        <strain evidence="5 6">CCUG 60884</strain>
    </source>
</reference>
<dbReference type="Pfam" id="PF00392">
    <property type="entry name" value="GntR"/>
    <property type="match status" value="1"/>
</dbReference>
<protein>
    <submittedName>
        <fullName evidence="5">HTH-type transcriptional repressor PhnF</fullName>
    </submittedName>
</protein>
<dbReference type="InterPro" id="IPR036390">
    <property type="entry name" value="WH_DNA-bd_sf"/>
</dbReference>
<keyword evidence="3" id="KW-0804">Transcription</keyword>
<sequence>MTADVRLPKHYRVRTELDHILSTLNEGDSIPPERDLAERFEVSRETVRQALQELLVEGRVQRRGRGTVVSSPKLLQPLSLRSYTEGAQSHGRVPGRLLVTWEDIIGDADLCRDLGLRNGSKVIHLERVLLADGAKLGLESTYLSKSRFGTLRDTFDPGTSLYEAIRGLGVQFGSAVERIETALASPREASLLEITTAMPMLLMHRRTLDSEGRPIERVRSLFRGDRVAFEAILRE</sequence>
<dbReference type="InterPro" id="IPR011663">
    <property type="entry name" value="UTRA"/>
</dbReference>
<accession>A0A4R8STA6</accession>
<evidence type="ECO:0000256" key="3">
    <source>
        <dbReference type="ARBA" id="ARBA00023163"/>
    </source>
</evidence>
<comment type="caution">
    <text evidence="5">The sequence shown here is derived from an EMBL/GenBank/DDBJ whole genome shotgun (WGS) entry which is preliminary data.</text>
</comment>
<gene>
    <name evidence="5" type="primary">phnF</name>
    <name evidence="5" type="ORF">CCUG60884_02538</name>
</gene>
<dbReference type="Gene3D" id="1.10.10.10">
    <property type="entry name" value="Winged helix-like DNA-binding domain superfamily/Winged helix DNA-binding domain"/>
    <property type="match status" value="1"/>
</dbReference>
<dbReference type="SMART" id="SM00345">
    <property type="entry name" value="HTH_GNTR"/>
    <property type="match status" value="1"/>
</dbReference>
<name>A0A4R8STA6_9MYCO</name>
<dbReference type="SUPFAM" id="SSF46785">
    <property type="entry name" value="Winged helix' DNA-binding domain"/>
    <property type="match status" value="1"/>
</dbReference>
<dbReference type="PRINTS" id="PR00035">
    <property type="entry name" value="HTHGNTR"/>
</dbReference>
<dbReference type="Proteomes" id="UP000294604">
    <property type="component" value="Unassembled WGS sequence"/>
</dbReference>
<dbReference type="PANTHER" id="PTHR44846:SF1">
    <property type="entry name" value="MANNOSYL-D-GLYCERATE TRANSPORT_METABOLISM SYSTEM REPRESSOR MNGR-RELATED"/>
    <property type="match status" value="1"/>
</dbReference>
<dbReference type="Pfam" id="PF07702">
    <property type="entry name" value="UTRA"/>
    <property type="match status" value="1"/>
</dbReference>
<dbReference type="GO" id="GO:0003677">
    <property type="term" value="F:DNA binding"/>
    <property type="evidence" value="ECO:0007669"/>
    <property type="project" value="UniProtKB-KW"/>
</dbReference>
<evidence type="ECO:0000256" key="2">
    <source>
        <dbReference type="ARBA" id="ARBA00023125"/>
    </source>
</evidence>
<evidence type="ECO:0000259" key="4">
    <source>
        <dbReference type="PROSITE" id="PS50949"/>
    </source>
</evidence>
<dbReference type="InterPro" id="IPR036388">
    <property type="entry name" value="WH-like_DNA-bd_sf"/>
</dbReference>
<dbReference type="InterPro" id="IPR000524">
    <property type="entry name" value="Tscrpt_reg_HTH_GntR"/>
</dbReference>
<dbReference type="AlphaFoldDB" id="A0A4R8STA6"/>
<dbReference type="EMBL" id="PECL01000008">
    <property type="protein sequence ID" value="TEA03683.1"/>
    <property type="molecule type" value="Genomic_DNA"/>
</dbReference>
<dbReference type="GO" id="GO:0003700">
    <property type="term" value="F:DNA-binding transcription factor activity"/>
    <property type="evidence" value="ECO:0007669"/>
    <property type="project" value="InterPro"/>
</dbReference>
<dbReference type="PROSITE" id="PS50949">
    <property type="entry name" value="HTH_GNTR"/>
    <property type="match status" value="1"/>
</dbReference>
<dbReference type="OrthoDB" id="8584262at2"/>
<dbReference type="InterPro" id="IPR050679">
    <property type="entry name" value="Bact_HTH_transcr_reg"/>
</dbReference>
<dbReference type="SMART" id="SM00866">
    <property type="entry name" value="UTRA"/>
    <property type="match status" value="1"/>
</dbReference>
<dbReference type="InterPro" id="IPR028978">
    <property type="entry name" value="Chorismate_lyase_/UTRA_dom_sf"/>
</dbReference>
<keyword evidence="1" id="KW-0805">Transcription regulation</keyword>
<dbReference type="GO" id="GO:0045892">
    <property type="term" value="P:negative regulation of DNA-templated transcription"/>
    <property type="evidence" value="ECO:0007669"/>
    <property type="project" value="TreeGrafter"/>
</dbReference>
<dbReference type="CDD" id="cd07377">
    <property type="entry name" value="WHTH_GntR"/>
    <property type="match status" value="1"/>
</dbReference>
<evidence type="ECO:0000313" key="5">
    <source>
        <dbReference type="EMBL" id="TEA03683.1"/>
    </source>
</evidence>
<feature type="domain" description="HTH gntR-type" evidence="4">
    <location>
        <begin position="5"/>
        <end position="72"/>
    </location>
</feature>